<organism evidence="1 2">
    <name type="scientific">Dyadobacter linearis</name>
    <dbReference type="NCBI Taxonomy" id="2823330"/>
    <lineage>
        <taxon>Bacteria</taxon>
        <taxon>Pseudomonadati</taxon>
        <taxon>Bacteroidota</taxon>
        <taxon>Cytophagia</taxon>
        <taxon>Cytophagales</taxon>
        <taxon>Spirosomataceae</taxon>
        <taxon>Dyadobacter</taxon>
    </lineage>
</organism>
<name>A0ABN7RFR5_9BACT</name>
<dbReference type="EMBL" id="CAJRAU010000007">
    <property type="protein sequence ID" value="CAG5072910.1"/>
    <property type="molecule type" value="Genomic_DNA"/>
</dbReference>
<gene>
    <name evidence="1" type="ORF">DYBT9623_04447</name>
</gene>
<protein>
    <recommendedName>
        <fullName evidence="3">DUF5004 domain-containing protein</fullName>
    </recommendedName>
</protein>
<evidence type="ECO:0008006" key="3">
    <source>
        <dbReference type="Google" id="ProtNLM"/>
    </source>
</evidence>
<dbReference type="Proteomes" id="UP000679725">
    <property type="component" value="Unassembled WGS sequence"/>
</dbReference>
<proteinExistence type="predicted"/>
<reference evidence="1 2" key="1">
    <citation type="submission" date="2021-04" db="EMBL/GenBank/DDBJ databases">
        <authorList>
            <person name="Rodrigo-Torres L."/>
            <person name="Arahal R. D."/>
            <person name="Lucena T."/>
        </authorList>
    </citation>
    <scope>NUCLEOTIDE SEQUENCE [LARGE SCALE GENOMIC DNA]</scope>
    <source>
        <strain evidence="1 2">CECT 9623</strain>
    </source>
</reference>
<evidence type="ECO:0000313" key="2">
    <source>
        <dbReference type="Proteomes" id="UP000679725"/>
    </source>
</evidence>
<sequence length="142" mass="16169">MRKYLYVLLFLINLTACKDPVENPTLLSVTDDRELADYLVGTWDYSIVGPGKKLFADAITFSIDSDRMSSTTAINKYETINDTKFETSTFRIRIASKILSTTADGKTYEKFGLIEKVGDDSMNIYPYLGNYKGDARLYKRRS</sequence>
<dbReference type="RefSeq" id="WP_215235726.1">
    <property type="nucleotide sequence ID" value="NZ_CAJRAU010000007.1"/>
</dbReference>
<accession>A0ABN7RFR5</accession>
<evidence type="ECO:0000313" key="1">
    <source>
        <dbReference type="EMBL" id="CAG5072910.1"/>
    </source>
</evidence>
<keyword evidence="2" id="KW-1185">Reference proteome</keyword>
<comment type="caution">
    <text evidence="1">The sequence shown here is derived from an EMBL/GenBank/DDBJ whole genome shotgun (WGS) entry which is preliminary data.</text>
</comment>